<sequence length="71" mass="8506">MRQTDVRSRHLPKRLTQNQKWHQEWDRLITKPSNPFSPKNCLAARRLPNCPCRVTLYQPHDQIVKDFPPES</sequence>
<name>A0A974HI83_XENLA</name>
<dbReference type="Proteomes" id="UP000694892">
    <property type="component" value="Chromosome 5S"/>
</dbReference>
<dbReference type="AlphaFoldDB" id="A0A974HI83"/>
<evidence type="ECO:0000313" key="2">
    <source>
        <dbReference type="Proteomes" id="UP000694892"/>
    </source>
</evidence>
<evidence type="ECO:0000313" key="1">
    <source>
        <dbReference type="EMBL" id="OCT78845.1"/>
    </source>
</evidence>
<accession>A0A974HI83</accession>
<reference evidence="2" key="1">
    <citation type="journal article" date="2016" name="Nature">
        <title>Genome evolution in the allotetraploid frog Xenopus laevis.</title>
        <authorList>
            <person name="Session A.M."/>
            <person name="Uno Y."/>
            <person name="Kwon T."/>
            <person name="Chapman J.A."/>
            <person name="Toyoda A."/>
            <person name="Takahashi S."/>
            <person name="Fukui A."/>
            <person name="Hikosaka A."/>
            <person name="Suzuki A."/>
            <person name="Kondo M."/>
            <person name="van Heeringen S.J."/>
            <person name="Quigley I."/>
            <person name="Heinz S."/>
            <person name="Ogino H."/>
            <person name="Ochi H."/>
            <person name="Hellsten U."/>
            <person name="Lyons J.B."/>
            <person name="Simakov O."/>
            <person name="Putnam N."/>
            <person name="Stites J."/>
            <person name="Kuroki Y."/>
            <person name="Tanaka T."/>
            <person name="Michiue T."/>
            <person name="Watanabe M."/>
            <person name="Bogdanovic O."/>
            <person name="Lister R."/>
            <person name="Georgiou G."/>
            <person name="Paranjpe S.S."/>
            <person name="van Kruijsbergen I."/>
            <person name="Shu S."/>
            <person name="Carlson J."/>
            <person name="Kinoshita T."/>
            <person name="Ohta Y."/>
            <person name="Mawaribuchi S."/>
            <person name="Jenkins J."/>
            <person name="Grimwood J."/>
            <person name="Schmutz J."/>
            <person name="Mitros T."/>
            <person name="Mozaffari S.V."/>
            <person name="Suzuki Y."/>
            <person name="Haramoto Y."/>
            <person name="Yamamoto T.S."/>
            <person name="Takagi C."/>
            <person name="Heald R."/>
            <person name="Miller K."/>
            <person name="Haudenschild C."/>
            <person name="Kitzman J."/>
            <person name="Nakayama T."/>
            <person name="Izutsu Y."/>
            <person name="Robert J."/>
            <person name="Fortriede J."/>
            <person name="Burns K."/>
            <person name="Lotay V."/>
            <person name="Karimi K."/>
            <person name="Yasuoka Y."/>
            <person name="Dichmann D.S."/>
            <person name="Flajnik M.F."/>
            <person name="Houston D.W."/>
            <person name="Shendure J."/>
            <person name="DuPasquier L."/>
            <person name="Vize P.D."/>
            <person name="Zorn A.M."/>
            <person name="Ito M."/>
            <person name="Marcotte E.M."/>
            <person name="Wallingford J.B."/>
            <person name="Ito Y."/>
            <person name="Asashima M."/>
            <person name="Ueno N."/>
            <person name="Matsuda Y."/>
            <person name="Veenstra G.J."/>
            <person name="Fujiyama A."/>
            <person name="Harland R.M."/>
            <person name="Taira M."/>
            <person name="Rokhsar D.S."/>
        </authorList>
    </citation>
    <scope>NUCLEOTIDE SEQUENCE [LARGE SCALE GENOMIC DNA]</scope>
    <source>
        <strain evidence="2">J</strain>
    </source>
</reference>
<protein>
    <submittedName>
        <fullName evidence="1">Uncharacterized protein</fullName>
    </submittedName>
</protein>
<organism evidence="1 2">
    <name type="scientific">Xenopus laevis</name>
    <name type="common">African clawed frog</name>
    <dbReference type="NCBI Taxonomy" id="8355"/>
    <lineage>
        <taxon>Eukaryota</taxon>
        <taxon>Metazoa</taxon>
        <taxon>Chordata</taxon>
        <taxon>Craniata</taxon>
        <taxon>Vertebrata</taxon>
        <taxon>Euteleostomi</taxon>
        <taxon>Amphibia</taxon>
        <taxon>Batrachia</taxon>
        <taxon>Anura</taxon>
        <taxon>Pipoidea</taxon>
        <taxon>Pipidae</taxon>
        <taxon>Xenopodinae</taxon>
        <taxon>Xenopus</taxon>
        <taxon>Xenopus</taxon>
    </lineage>
</organism>
<gene>
    <name evidence="1" type="ORF">XELAEV_18029936mg</name>
</gene>
<dbReference type="EMBL" id="CM004475">
    <property type="protein sequence ID" value="OCT78845.1"/>
    <property type="molecule type" value="Genomic_DNA"/>
</dbReference>
<proteinExistence type="predicted"/>